<evidence type="ECO:0000256" key="5">
    <source>
        <dbReference type="ARBA" id="ARBA00022989"/>
    </source>
</evidence>
<evidence type="ECO:0000259" key="8">
    <source>
        <dbReference type="PROSITE" id="PS50928"/>
    </source>
</evidence>
<dbReference type="Pfam" id="PF00528">
    <property type="entry name" value="BPD_transp_1"/>
    <property type="match status" value="1"/>
</dbReference>
<comment type="caution">
    <text evidence="9">The sequence shown here is derived from an EMBL/GenBank/DDBJ whole genome shotgun (WGS) entry which is preliminary data.</text>
</comment>
<evidence type="ECO:0000313" key="9">
    <source>
        <dbReference type="EMBL" id="TCC36458.1"/>
    </source>
</evidence>
<proteinExistence type="inferred from homology"/>
<protein>
    <submittedName>
        <fullName evidence="9">ABC transporter permease</fullName>
    </submittedName>
</protein>
<dbReference type="InterPro" id="IPR050366">
    <property type="entry name" value="BP-dependent_transpt_permease"/>
</dbReference>
<dbReference type="Proteomes" id="UP000294225">
    <property type="component" value="Unassembled WGS sequence"/>
</dbReference>
<feature type="domain" description="ABC transmembrane type-1" evidence="8">
    <location>
        <begin position="86"/>
        <end position="271"/>
    </location>
</feature>
<dbReference type="GO" id="GO:0005886">
    <property type="term" value="C:plasma membrane"/>
    <property type="evidence" value="ECO:0007669"/>
    <property type="project" value="UniProtKB-SubCell"/>
</dbReference>
<evidence type="ECO:0000313" key="10">
    <source>
        <dbReference type="Proteomes" id="UP000294225"/>
    </source>
</evidence>
<dbReference type="PANTHER" id="PTHR43386">
    <property type="entry name" value="OLIGOPEPTIDE TRANSPORT SYSTEM PERMEASE PROTEIN APPC"/>
    <property type="match status" value="1"/>
</dbReference>
<name>A0A4R0IXZ0_9ACTN</name>
<keyword evidence="6 7" id="KW-0472">Membrane</keyword>
<evidence type="ECO:0000256" key="7">
    <source>
        <dbReference type="RuleBase" id="RU363032"/>
    </source>
</evidence>
<evidence type="ECO:0000256" key="2">
    <source>
        <dbReference type="ARBA" id="ARBA00022448"/>
    </source>
</evidence>
<keyword evidence="4 7" id="KW-0812">Transmembrane</keyword>
<comment type="subcellular location">
    <subcellularLocation>
        <location evidence="1 7">Cell membrane</location>
        <topology evidence="1 7">Multi-pass membrane protein</topology>
    </subcellularLocation>
</comment>
<feature type="transmembrane region" description="Helical" evidence="7">
    <location>
        <begin position="85"/>
        <end position="109"/>
    </location>
</feature>
<feature type="transmembrane region" description="Helical" evidence="7">
    <location>
        <begin position="248"/>
        <end position="271"/>
    </location>
</feature>
<gene>
    <name evidence="9" type="ORF">E0H92_27900</name>
</gene>
<evidence type="ECO:0000256" key="4">
    <source>
        <dbReference type="ARBA" id="ARBA00022692"/>
    </source>
</evidence>
<keyword evidence="3" id="KW-1003">Cell membrane</keyword>
<dbReference type="PROSITE" id="PS50928">
    <property type="entry name" value="ABC_TM1"/>
    <property type="match status" value="1"/>
</dbReference>
<evidence type="ECO:0000256" key="3">
    <source>
        <dbReference type="ARBA" id="ARBA00022475"/>
    </source>
</evidence>
<dbReference type="GO" id="GO:0055085">
    <property type="term" value="P:transmembrane transport"/>
    <property type="evidence" value="ECO:0007669"/>
    <property type="project" value="InterPro"/>
</dbReference>
<comment type="similarity">
    <text evidence="7">Belongs to the binding-protein-dependent transport system permease family.</text>
</comment>
<dbReference type="AlphaFoldDB" id="A0A4R0IXZ0"/>
<keyword evidence="5 7" id="KW-1133">Transmembrane helix</keyword>
<evidence type="ECO:0000256" key="6">
    <source>
        <dbReference type="ARBA" id="ARBA00023136"/>
    </source>
</evidence>
<feature type="transmembrane region" description="Helical" evidence="7">
    <location>
        <begin position="121"/>
        <end position="141"/>
    </location>
</feature>
<organism evidence="9 10">
    <name type="scientific">Kribbella speibonae</name>
    <dbReference type="NCBI Taxonomy" id="1572660"/>
    <lineage>
        <taxon>Bacteria</taxon>
        <taxon>Bacillati</taxon>
        <taxon>Actinomycetota</taxon>
        <taxon>Actinomycetes</taxon>
        <taxon>Propionibacteriales</taxon>
        <taxon>Kribbellaceae</taxon>
        <taxon>Kribbella</taxon>
    </lineage>
</organism>
<dbReference type="SUPFAM" id="SSF161098">
    <property type="entry name" value="MetI-like"/>
    <property type="match status" value="1"/>
</dbReference>
<sequence length="285" mass="29706">MSWRRGNPSPRSAWGRAWGLRQTQVGGLLLVITLLVVAVGPLLAPHSGTAFVEIPFAKPSESAWLGTDQLGRDVLSRTLYGGWSVVWMSALAGTAGVVCGALLGILAGYAGGRLDAIVMRLADVVLAFPQLVLILVVVSMIGGSPMLIVALTGVAWIPGVARVMRGATLALSGREFIQSAEALGYRRSNVLLDELLPNLTAPLLVELGLRISWSIAVIAAASFLGVGVQPPAADWGLMINENRGGVALQPWGVVAPTLCIAIFAIGANLVAEGFSRALLRTGSTV</sequence>
<dbReference type="PANTHER" id="PTHR43386:SF25">
    <property type="entry name" value="PEPTIDE ABC TRANSPORTER PERMEASE PROTEIN"/>
    <property type="match status" value="1"/>
</dbReference>
<dbReference type="InterPro" id="IPR035906">
    <property type="entry name" value="MetI-like_sf"/>
</dbReference>
<feature type="transmembrane region" description="Helical" evidence="7">
    <location>
        <begin position="207"/>
        <end position="228"/>
    </location>
</feature>
<dbReference type="InterPro" id="IPR000515">
    <property type="entry name" value="MetI-like"/>
</dbReference>
<feature type="transmembrane region" description="Helical" evidence="7">
    <location>
        <begin position="25"/>
        <end position="44"/>
    </location>
</feature>
<dbReference type="Gene3D" id="1.10.3720.10">
    <property type="entry name" value="MetI-like"/>
    <property type="match status" value="1"/>
</dbReference>
<dbReference type="EMBL" id="SJKC01000003">
    <property type="protein sequence ID" value="TCC36458.1"/>
    <property type="molecule type" value="Genomic_DNA"/>
</dbReference>
<reference evidence="9 10" key="1">
    <citation type="submission" date="2019-02" db="EMBL/GenBank/DDBJ databases">
        <title>Kribbella capetownensis sp. nov. and Kribbella speibonae sp. nov., isolated from soil.</title>
        <authorList>
            <person name="Curtis S.M."/>
            <person name="Norton I."/>
            <person name="Everest G.J."/>
            <person name="Meyers P.R."/>
        </authorList>
    </citation>
    <scope>NUCLEOTIDE SEQUENCE [LARGE SCALE GENOMIC DNA]</scope>
    <source>
        <strain evidence="9 10">YM55</strain>
    </source>
</reference>
<accession>A0A4R0IXZ0</accession>
<feature type="transmembrane region" description="Helical" evidence="7">
    <location>
        <begin position="147"/>
        <end position="164"/>
    </location>
</feature>
<dbReference type="CDD" id="cd06261">
    <property type="entry name" value="TM_PBP2"/>
    <property type="match status" value="1"/>
</dbReference>
<evidence type="ECO:0000256" key="1">
    <source>
        <dbReference type="ARBA" id="ARBA00004651"/>
    </source>
</evidence>
<keyword evidence="2 7" id="KW-0813">Transport</keyword>